<dbReference type="NCBIfam" id="TIGR04226">
    <property type="entry name" value="RrgB_K2N_iso_D2"/>
    <property type="match status" value="1"/>
</dbReference>
<dbReference type="InterPro" id="IPR047589">
    <property type="entry name" value="DUF11_rpt"/>
</dbReference>
<dbReference type="AlphaFoldDB" id="A0A1Y1QE56"/>
<evidence type="ECO:0000313" key="2">
    <source>
        <dbReference type="EMBL" id="OQX03592.1"/>
    </source>
</evidence>
<dbReference type="Pfam" id="PF01345">
    <property type="entry name" value="DUF11"/>
    <property type="match status" value="1"/>
</dbReference>
<dbReference type="InterPro" id="IPR051172">
    <property type="entry name" value="Chlamydia_OmcB"/>
</dbReference>
<sequence length="120" mass="12467">SAAQYAPGQTVTIEENNPKLVTVTNTLQPVAAQNVDLEITKVADKPNVGSGDTVRYTITLTNKGPGAATGVEVTDQLPAGVTYNAHATLKGVYDKNTGVWTVGALAKNDVVTLTIDVTVD</sequence>
<feature type="non-terminal residue" evidence="2">
    <location>
        <position position="1"/>
    </location>
</feature>
<organism evidence="2 3">
    <name type="scientific">Thiothrix lacustris</name>
    <dbReference type="NCBI Taxonomy" id="525917"/>
    <lineage>
        <taxon>Bacteria</taxon>
        <taxon>Pseudomonadati</taxon>
        <taxon>Pseudomonadota</taxon>
        <taxon>Gammaproteobacteria</taxon>
        <taxon>Thiotrichales</taxon>
        <taxon>Thiotrichaceae</taxon>
        <taxon>Thiothrix</taxon>
    </lineage>
</organism>
<comment type="caution">
    <text evidence="2">The sequence shown here is derived from an EMBL/GenBank/DDBJ whole genome shotgun (WGS) entry which is preliminary data.</text>
</comment>
<dbReference type="Gene3D" id="2.60.40.1170">
    <property type="entry name" value="Mu homology domain, subdomain B"/>
    <property type="match status" value="1"/>
</dbReference>
<dbReference type="InterPro" id="IPR001434">
    <property type="entry name" value="OmcB-like_DUF11"/>
</dbReference>
<evidence type="ECO:0000313" key="3">
    <source>
        <dbReference type="Proteomes" id="UP000192491"/>
    </source>
</evidence>
<protein>
    <recommendedName>
        <fullName evidence="1">DUF11 domain-containing protein</fullName>
    </recommendedName>
</protein>
<evidence type="ECO:0000259" key="1">
    <source>
        <dbReference type="Pfam" id="PF01345"/>
    </source>
</evidence>
<dbReference type="NCBIfam" id="TIGR01451">
    <property type="entry name" value="B_ant_repeat"/>
    <property type="match status" value="1"/>
</dbReference>
<name>A0A1Y1QE56_9GAMM</name>
<accession>A0A1Y1QE56</accession>
<reference evidence="2 3" key="1">
    <citation type="submission" date="2017-01" db="EMBL/GenBank/DDBJ databases">
        <title>Novel large sulfur bacteria in the metagenomes of groundwater-fed chemosynthetic microbial mats in the Lake Huron basin.</title>
        <authorList>
            <person name="Sharrar A.M."/>
            <person name="Flood B.E."/>
            <person name="Bailey J.V."/>
            <person name="Jones D.S."/>
            <person name="Biddanda B."/>
            <person name="Ruberg S.A."/>
            <person name="Marcus D.N."/>
            <person name="Dick G.J."/>
        </authorList>
    </citation>
    <scope>NUCLEOTIDE SEQUENCE [LARGE SCALE GENOMIC DNA]</scope>
    <source>
        <strain evidence="2">A8</strain>
    </source>
</reference>
<dbReference type="InterPro" id="IPR026466">
    <property type="entry name" value="Fim_isopep_form_D2_dom"/>
</dbReference>
<dbReference type="Proteomes" id="UP000192491">
    <property type="component" value="Unassembled WGS sequence"/>
</dbReference>
<feature type="domain" description="DUF11" evidence="1">
    <location>
        <begin position="36"/>
        <end position="119"/>
    </location>
</feature>
<gene>
    <name evidence="2" type="ORF">BWK73_39080</name>
</gene>
<dbReference type="PANTHER" id="PTHR34819">
    <property type="entry name" value="LARGE CYSTEINE-RICH PERIPLASMIC PROTEIN OMCB"/>
    <property type="match status" value="1"/>
</dbReference>
<proteinExistence type="predicted"/>
<dbReference type="EMBL" id="MTEJ01000395">
    <property type="protein sequence ID" value="OQX03592.1"/>
    <property type="molecule type" value="Genomic_DNA"/>
</dbReference>